<dbReference type="InterPro" id="IPR006594">
    <property type="entry name" value="LisH"/>
</dbReference>
<dbReference type="Proteomes" id="UP000011087">
    <property type="component" value="Unassembled WGS sequence"/>
</dbReference>
<dbReference type="SMART" id="SM00449">
    <property type="entry name" value="SPRY"/>
    <property type="match status" value="1"/>
</dbReference>
<evidence type="ECO:0000259" key="1">
    <source>
        <dbReference type="PROSITE" id="PS50188"/>
    </source>
</evidence>
<dbReference type="InterPro" id="IPR024964">
    <property type="entry name" value="CTLH/CRA"/>
</dbReference>
<protein>
    <recommendedName>
        <fullName evidence="6">B30.2/SPRY domain-containing protein</fullName>
    </recommendedName>
</protein>
<dbReference type="InterPro" id="IPR013144">
    <property type="entry name" value="CRA_dom"/>
</dbReference>
<dbReference type="OrthoDB" id="25503at2759"/>
<dbReference type="SUPFAM" id="SSF49899">
    <property type="entry name" value="Concanavalin A-like lectins/glucanases"/>
    <property type="match status" value="1"/>
</dbReference>
<dbReference type="PROSITE" id="PS50188">
    <property type="entry name" value="B302_SPRY"/>
    <property type="match status" value="1"/>
</dbReference>
<feature type="non-terminal residue" evidence="3">
    <location>
        <position position="1"/>
    </location>
</feature>
<dbReference type="AlphaFoldDB" id="L1I6B0"/>
<name>L1I6B0_GUITC</name>
<dbReference type="PaxDb" id="55529-EKX31637"/>
<reference evidence="4" key="3">
    <citation type="submission" date="2016-03" db="UniProtKB">
        <authorList>
            <consortium name="EnsemblProtists"/>
        </authorList>
    </citation>
    <scope>IDENTIFICATION</scope>
</reference>
<dbReference type="PROSITE" id="PS50897">
    <property type="entry name" value="CTLH"/>
    <property type="match status" value="1"/>
</dbReference>
<proteinExistence type="predicted"/>
<organism evidence="3">
    <name type="scientific">Guillardia theta (strain CCMP2712)</name>
    <name type="common">Cryptophyte</name>
    <dbReference type="NCBI Taxonomy" id="905079"/>
    <lineage>
        <taxon>Eukaryota</taxon>
        <taxon>Cryptophyceae</taxon>
        <taxon>Pyrenomonadales</taxon>
        <taxon>Geminigeraceae</taxon>
        <taxon>Guillardia</taxon>
    </lineage>
</organism>
<evidence type="ECO:0000313" key="5">
    <source>
        <dbReference type="Proteomes" id="UP000011087"/>
    </source>
</evidence>
<feature type="domain" description="B30.2/SPRY" evidence="1">
    <location>
        <begin position="1"/>
        <end position="179"/>
    </location>
</feature>
<dbReference type="Pfam" id="PF00622">
    <property type="entry name" value="SPRY"/>
    <property type="match status" value="1"/>
</dbReference>
<dbReference type="HOGENOM" id="CLU_009129_0_0_1"/>
<dbReference type="eggNOG" id="KOG1477">
    <property type="taxonomic scope" value="Eukaryota"/>
</dbReference>
<reference evidence="5" key="2">
    <citation type="submission" date="2012-11" db="EMBL/GenBank/DDBJ databases">
        <authorList>
            <person name="Kuo A."/>
            <person name="Curtis B.A."/>
            <person name="Tanifuji G."/>
            <person name="Burki F."/>
            <person name="Gruber A."/>
            <person name="Irimia M."/>
            <person name="Maruyama S."/>
            <person name="Arias M.C."/>
            <person name="Ball S.G."/>
            <person name="Gile G.H."/>
            <person name="Hirakawa Y."/>
            <person name="Hopkins J.F."/>
            <person name="Rensing S.A."/>
            <person name="Schmutz J."/>
            <person name="Symeonidi A."/>
            <person name="Elias M."/>
            <person name="Eveleigh R.J."/>
            <person name="Herman E.K."/>
            <person name="Klute M.J."/>
            <person name="Nakayama T."/>
            <person name="Obornik M."/>
            <person name="Reyes-Prieto A."/>
            <person name="Armbrust E.V."/>
            <person name="Aves S.J."/>
            <person name="Beiko R.G."/>
            <person name="Coutinho P."/>
            <person name="Dacks J.B."/>
            <person name="Durnford D.G."/>
            <person name="Fast N.M."/>
            <person name="Green B.R."/>
            <person name="Grisdale C."/>
            <person name="Hempe F."/>
            <person name="Henrissat B."/>
            <person name="Hoppner M.P."/>
            <person name="Ishida K.-I."/>
            <person name="Kim E."/>
            <person name="Koreny L."/>
            <person name="Kroth P.G."/>
            <person name="Liu Y."/>
            <person name="Malik S.-B."/>
            <person name="Maier U.G."/>
            <person name="McRose D."/>
            <person name="Mock T."/>
            <person name="Neilson J.A."/>
            <person name="Onodera N.T."/>
            <person name="Poole A.M."/>
            <person name="Pritham E.J."/>
            <person name="Richards T.A."/>
            <person name="Rocap G."/>
            <person name="Roy S.W."/>
            <person name="Sarai C."/>
            <person name="Schaack S."/>
            <person name="Shirato S."/>
            <person name="Slamovits C.H."/>
            <person name="Spencer D.F."/>
            <person name="Suzuki S."/>
            <person name="Worden A.Z."/>
            <person name="Zauner S."/>
            <person name="Barry K."/>
            <person name="Bell C."/>
            <person name="Bharti A.K."/>
            <person name="Crow J.A."/>
            <person name="Grimwood J."/>
            <person name="Kramer R."/>
            <person name="Lindquist E."/>
            <person name="Lucas S."/>
            <person name="Salamov A."/>
            <person name="McFadden G.I."/>
            <person name="Lane C.E."/>
            <person name="Keeling P.J."/>
            <person name="Gray M.W."/>
            <person name="Grigoriev I.V."/>
            <person name="Archibald J.M."/>
        </authorList>
    </citation>
    <scope>NUCLEOTIDE SEQUENCE</scope>
    <source>
        <strain evidence="5">CCMP2712</strain>
    </source>
</reference>
<dbReference type="GeneID" id="17288358"/>
<dbReference type="InterPro" id="IPR013320">
    <property type="entry name" value="ConA-like_dom_sf"/>
</dbReference>
<dbReference type="EnsemblProtists" id="EKX31637">
    <property type="protein sequence ID" value="EKX31637"/>
    <property type="gene ID" value="GUITHDRAFT_91187"/>
</dbReference>
<dbReference type="InterPro" id="IPR006595">
    <property type="entry name" value="CTLH_C"/>
</dbReference>
<evidence type="ECO:0008006" key="6">
    <source>
        <dbReference type="Google" id="ProtNLM"/>
    </source>
</evidence>
<dbReference type="InterPro" id="IPR001870">
    <property type="entry name" value="B30.2/SPRY"/>
</dbReference>
<dbReference type="SMART" id="SM00757">
    <property type="entry name" value="CRA"/>
    <property type="match status" value="1"/>
</dbReference>
<dbReference type="Gene3D" id="2.60.120.920">
    <property type="match status" value="1"/>
</dbReference>
<feature type="domain" description="CTLH" evidence="2">
    <location>
        <begin position="257"/>
        <end position="307"/>
    </location>
</feature>
<accession>L1I6B0</accession>
<dbReference type="PROSITE" id="PS50896">
    <property type="entry name" value="LISH"/>
    <property type="match status" value="1"/>
</dbReference>
<evidence type="ECO:0000313" key="4">
    <source>
        <dbReference type="EnsemblProtists" id="EKX31637"/>
    </source>
</evidence>
<reference evidence="3 5" key="1">
    <citation type="journal article" date="2012" name="Nature">
        <title>Algal genomes reveal evolutionary mosaicism and the fate of nucleomorphs.</title>
        <authorList>
            <consortium name="DOE Joint Genome Institute"/>
            <person name="Curtis B.A."/>
            <person name="Tanifuji G."/>
            <person name="Burki F."/>
            <person name="Gruber A."/>
            <person name="Irimia M."/>
            <person name="Maruyama S."/>
            <person name="Arias M.C."/>
            <person name="Ball S.G."/>
            <person name="Gile G.H."/>
            <person name="Hirakawa Y."/>
            <person name="Hopkins J.F."/>
            <person name="Kuo A."/>
            <person name="Rensing S.A."/>
            <person name="Schmutz J."/>
            <person name="Symeonidi A."/>
            <person name="Elias M."/>
            <person name="Eveleigh R.J."/>
            <person name="Herman E.K."/>
            <person name="Klute M.J."/>
            <person name="Nakayama T."/>
            <person name="Obornik M."/>
            <person name="Reyes-Prieto A."/>
            <person name="Armbrust E.V."/>
            <person name="Aves S.J."/>
            <person name="Beiko R.G."/>
            <person name="Coutinho P."/>
            <person name="Dacks J.B."/>
            <person name="Durnford D.G."/>
            <person name="Fast N.M."/>
            <person name="Green B.R."/>
            <person name="Grisdale C.J."/>
            <person name="Hempel F."/>
            <person name="Henrissat B."/>
            <person name="Hoppner M.P."/>
            <person name="Ishida K."/>
            <person name="Kim E."/>
            <person name="Koreny L."/>
            <person name="Kroth P.G."/>
            <person name="Liu Y."/>
            <person name="Malik S.B."/>
            <person name="Maier U.G."/>
            <person name="McRose D."/>
            <person name="Mock T."/>
            <person name="Neilson J.A."/>
            <person name="Onodera N.T."/>
            <person name="Poole A.M."/>
            <person name="Pritham E.J."/>
            <person name="Richards T.A."/>
            <person name="Rocap G."/>
            <person name="Roy S.W."/>
            <person name="Sarai C."/>
            <person name="Schaack S."/>
            <person name="Shirato S."/>
            <person name="Slamovits C.H."/>
            <person name="Spencer D.F."/>
            <person name="Suzuki S."/>
            <person name="Worden A.Z."/>
            <person name="Zauner S."/>
            <person name="Barry K."/>
            <person name="Bell C."/>
            <person name="Bharti A.K."/>
            <person name="Crow J.A."/>
            <person name="Grimwood J."/>
            <person name="Kramer R."/>
            <person name="Lindquist E."/>
            <person name="Lucas S."/>
            <person name="Salamov A."/>
            <person name="McFadden G.I."/>
            <person name="Lane C.E."/>
            <person name="Keeling P.J."/>
            <person name="Gray M.W."/>
            <person name="Grigoriev I.V."/>
            <person name="Archibald J.M."/>
        </authorList>
    </citation>
    <scope>NUCLEOTIDE SEQUENCE</scope>
    <source>
        <strain evidence="3 5">CCMP2712</strain>
    </source>
</reference>
<dbReference type="PANTHER" id="PTHR12864">
    <property type="entry name" value="RAN BINDING PROTEIN 9-RELATED"/>
    <property type="match status" value="1"/>
</dbReference>
<dbReference type="Pfam" id="PF10607">
    <property type="entry name" value="CTLH"/>
    <property type="match status" value="1"/>
</dbReference>
<evidence type="ECO:0000259" key="2">
    <source>
        <dbReference type="PROSITE" id="PS50897"/>
    </source>
</evidence>
<gene>
    <name evidence="3" type="ORF">GUITHDRAFT_91187</name>
</gene>
<dbReference type="InterPro" id="IPR003877">
    <property type="entry name" value="SPRY_dom"/>
</dbReference>
<dbReference type="KEGG" id="gtt:GUITHDRAFT_91187"/>
<sequence length="431" mass="48167">MEGDCCDECGPTEVNTVIISHLVKVRKDKLTVMYNGKANHAQDVGSVQANRPFSKTSLVGYFEMTVLNAGTRGCMSIGLASSDFNNTRHPGWEPGSYGYHGDDGKKYCHPSRGEPYASKFGSDDVVGCGFNFVSREIFFTKNGKSLGVAFTNPDDSYFPTVGLHSEGEQVRLNFGDDPQRPFLFPLDLLLREERDKITSTVSNIPMSVMDMNRLVANFLRHEGYLDSLVSFQECAMLPGGGEEQWSSSESEEKRSAIRQLIIQGNMDKAEEAIRERFPSLLESKRRAKAFINGQKFIEMLLAERQEDAIMFARENLAKVLHESSTDVHMADCPEEKQGRPPTSEIVSYLEEVIGLLAYEDPANSPLSHLLSSEHRKKVADVVNTAILEHENVGSRSELEVLLKQLVACQDTLRRMKGSRGPKFVLEEAIRR</sequence>
<keyword evidence="5" id="KW-1185">Reference proteome</keyword>
<evidence type="ECO:0000313" key="3">
    <source>
        <dbReference type="EMBL" id="EKX31637.1"/>
    </source>
</evidence>
<dbReference type="OMA" id="GCCINFV"/>
<dbReference type="RefSeq" id="XP_005818617.1">
    <property type="nucleotide sequence ID" value="XM_005818560.1"/>
</dbReference>
<dbReference type="InterPro" id="IPR050618">
    <property type="entry name" value="Ubq-SigPath_Reg"/>
</dbReference>
<dbReference type="EMBL" id="JH993253">
    <property type="protein sequence ID" value="EKX31637.1"/>
    <property type="molecule type" value="Genomic_DNA"/>
</dbReference>
<dbReference type="STRING" id="905079.L1I6B0"/>
<dbReference type="InterPro" id="IPR043136">
    <property type="entry name" value="B30.2/SPRY_sf"/>
</dbReference>